<comment type="similarity">
    <text evidence="2">Belongs to the complex I NDUFA5 subunit family.</text>
</comment>
<keyword evidence="3" id="KW-0813">Transport</keyword>
<comment type="subcellular location">
    <subcellularLocation>
        <location evidence="1">Mitochondrion inner membrane</location>
        <topology evidence="1">Peripheral membrane protein</topology>
        <orientation evidence="1">Matrix side</orientation>
    </subcellularLocation>
</comment>
<keyword evidence="8" id="KW-0472">Membrane</keyword>
<evidence type="ECO:0000256" key="9">
    <source>
        <dbReference type="SAM" id="MobiDB-lite"/>
    </source>
</evidence>
<evidence type="ECO:0000256" key="8">
    <source>
        <dbReference type="ARBA" id="ARBA00023136"/>
    </source>
</evidence>
<keyword evidence="7" id="KW-0496">Mitochondrion</keyword>
<name>A0AAN6X404_9PEZI</name>
<protein>
    <submittedName>
        <fullName evidence="10">ETC complex I subunit conserved region-domain-containing protein</fullName>
    </submittedName>
</protein>
<dbReference type="EMBL" id="MU864350">
    <property type="protein sequence ID" value="KAK4193579.1"/>
    <property type="molecule type" value="Genomic_DNA"/>
</dbReference>
<keyword evidence="4" id="KW-0679">Respiratory chain</keyword>
<dbReference type="AlphaFoldDB" id="A0AAN6X404"/>
<sequence>MRATLRLLATVRPAGKYLQPGQPTGLTGLDTHPAPRSALLYLYHTTLEKLQQAPEHSVYRQSVEALTKHRLALVEAAVPPGYEEWAAKAREVIKDQPENFKTASHLTQRGVNALKVERGDGHVFVMRKLPEEKDPRLESWDGDLDGVSPPLEGSRTEEERAEQNEILELEKEMQQPQVELEAEPQLTAEQIQELETKIGAGLIEEVIEVAEGELKLVDTMVQAKVWEPLVEQPNPGQWVYFERQS</sequence>
<reference evidence="10" key="2">
    <citation type="submission" date="2023-05" db="EMBL/GenBank/DDBJ databases">
        <authorList>
            <consortium name="Lawrence Berkeley National Laboratory"/>
            <person name="Steindorff A."/>
            <person name="Hensen N."/>
            <person name="Bonometti L."/>
            <person name="Westerberg I."/>
            <person name="Brannstrom I.O."/>
            <person name="Guillou S."/>
            <person name="Cros-Aarteil S."/>
            <person name="Calhoun S."/>
            <person name="Haridas S."/>
            <person name="Kuo A."/>
            <person name="Mondo S."/>
            <person name="Pangilinan J."/>
            <person name="Riley R."/>
            <person name="Labutti K."/>
            <person name="Andreopoulos B."/>
            <person name="Lipzen A."/>
            <person name="Chen C."/>
            <person name="Yanf M."/>
            <person name="Daum C."/>
            <person name="Ng V."/>
            <person name="Clum A."/>
            <person name="Ohm R."/>
            <person name="Martin F."/>
            <person name="Silar P."/>
            <person name="Natvig D."/>
            <person name="Lalanne C."/>
            <person name="Gautier V."/>
            <person name="Ament-Velasquez S.L."/>
            <person name="Kruys A."/>
            <person name="Hutchinson M.I."/>
            <person name="Powell A.J."/>
            <person name="Barry K."/>
            <person name="Miller A.N."/>
            <person name="Grigoriev I.V."/>
            <person name="Debuchy R."/>
            <person name="Gladieux P."/>
            <person name="Thoren M.H."/>
            <person name="Johannesson H."/>
        </authorList>
    </citation>
    <scope>NUCLEOTIDE SEQUENCE</scope>
    <source>
        <strain evidence="10">PSN309</strain>
    </source>
</reference>
<evidence type="ECO:0000313" key="11">
    <source>
        <dbReference type="Proteomes" id="UP001302126"/>
    </source>
</evidence>
<dbReference type="Proteomes" id="UP001302126">
    <property type="component" value="Unassembled WGS sequence"/>
</dbReference>
<accession>A0AAN6X404</accession>
<dbReference type="GO" id="GO:0022904">
    <property type="term" value="P:respiratory electron transport chain"/>
    <property type="evidence" value="ECO:0007669"/>
    <property type="project" value="InterPro"/>
</dbReference>
<keyword evidence="11" id="KW-1185">Reference proteome</keyword>
<feature type="region of interest" description="Disordered" evidence="9">
    <location>
        <begin position="135"/>
        <end position="159"/>
    </location>
</feature>
<dbReference type="Pfam" id="PF04716">
    <property type="entry name" value="ETC_C1_NDUFA5"/>
    <property type="match status" value="1"/>
</dbReference>
<dbReference type="PANTHER" id="PTHR12653">
    <property type="entry name" value="NADH-UBIQUINONE OXIDOREDUCTASE 13 KD-B SUBUNIT"/>
    <property type="match status" value="1"/>
</dbReference>
<evidence type="ECO:0000256" key="6">
    <source>
        <dbReference type="ARBA" id="ARBA00022982"/>
    </source>
</evidence>
<evidence type="ECO:0000256" key="1">
    <source>
        <dbReference type="ARBA" id="ARBA00004443"/>
    </source>
</evidence>
<evidence type="ECO:0000256" key="3">
    <source>
        <dbReference type="ARBA" id="ARBA00022448"/>
    </source>
</evidence>
<dbReference type="InterPro" id="IPR006806">
    <property type="entry name" value="NDUFA5"/>
</dbReference>
<keyword evidence="5" id="KW-0999">Mitochondrion inner membrane</keyword>
<dbReference type="PANTHER" id="PTHR12653:SF0">
    <property type="entry name" value="NADH DEHYDROGENASE [UBIQUINONE] 1 ALPHA SUBCOMPLEX SUBUNIT 5"/>
    <property type="match status" value="1"/>
</dbReference>
<evidence type="ECO:0000313" key="10">
    <source>
        <dbReference type="EMBL" id="KAK4193579.1"/>
    </source>
</evidence>
<reference evidence="10" key="1">
    <citation type="journal article" date="2023" name="Mol. Phylogenet. Evol.">
        <title>Genome-scale phylogeny and comparative genomics of the fungal order Sordariales.</title>
        <authorList>
            <person name="Hensen N."/>
            <person name="Bonometti L."/>
            <person name="Westerberg I."/>
            <person name="Brannstrom I.O."/>
            <person name="Guillou S."/>
            <person name="Cros-Aarteil S."/>
            <person name="Calhoun S."/>
            <person name="Haridas S."/>
            <person name="Kuo A."/>
            <person name="Mondo S."/>
            <person name="Pangilinan J."/>
            <person name="Riley R."/>
            <person name="LaButti K."/>
            <person name="Andreopoulos B."/>
            <person name="Lipzen A."/>
            <person name="Chen C."/>
            <person name="Yan M."/>
            <person name="Daum C."/>
            <person name="Ng V."/>
            <person name="Clum A."/>
            <person name="Steindorff A."/>
            <person name="Ohm R.A."/>
            <person name="Martin F."/>
            <person name="Silar P."/>
            <person name="Natvig D.O."/>
            <person name="Lalanne C."/>
            <person name="Gautier V."/>
            <person name="Ament-Velasquez S.L."/>
            <person name="Kruys A."/>
            <person name="Hutchinson M.I."/>
            <person name="Powell A.J."/>
            <person name="Barry K."/>
            <person name="Miller A.N."/>
            <person name="Grigoriev I.V."/>
            <person name="Debuchy R."/>
            <person name="Gladieux P."/>
            <person name="Hiltunen Thoren M."/>
            <person name="Johannesson H."/>
        </authorList>
    </citation>
    <scope>NUCLEOTIDE SEQUENCE</scope>
    <source>
        <strain evidence="10">PSN309</strain>
    </source>
</reference>
<keyword evidence="6" id="KW-0249">Electron transport</keyword>
<evidence type="ECO:0000256" key="2">
    <source>
        <dbReference type="ARBA" id="ARBA00010261"/>
    </source>
</evidence>
<evidence type="ECO:0000256" key="4">
    <source>
        <dbReference type="ARBA" id="ARBA00022660"/>
    </source>
</evidence>
<dbReference type="GO" id="GO:0005743">
    <property type="term" value="C:mitochondrial inner membrane"/>
    <property type="evidence" value="ECO:0007669"/>
    <property type="project" value="UniProtKB-SubCell"/>
</dbReference>
<comment type="caution">
    <text evidence="10">The sequence shown here is derived from an EMBL/GenBank/DDBJ whole genome shotgun (WGS) entry which is preliminary data.</text>
</comment>
<evidence type="ECO:0000256" key="7">
    <source>
        <dbReference type="ARBA" id="ARBA00023128"/>
    </source>
</evidence>
<organism evidence="10 11">
    <name type="scientific">Podospora australis</name>
    <dbReference type="NCBI Taxonomy" id="1536484"/>
    <lineage>
        <taxon>Eukaryota</taxon>
        <taxon>Fungi</taxon>
        <taxon>Dikarya</taxon>
        <taxon>Ascomycota</taxon>
        <taxon>Pezizomycotina</taxon>
        <taxon>Sordariomycetes</taxon>
        <taxon>Sordariomycetidae</taxon>
        <taxon>Sordariales</taxon>
        <taxon>Podosporaceae</taxon>
        <taxon>Podospora</taxon>
    </lineage>
</organism>
<evidence type="ECO:0000256" key="5">
    <source>
        <dbReference type="ARBA" id="ARBA00022792"/>
    </source>
</evidence>
<gene>
    <name evidence="10" type="ORF">QBC35DRAFT_479629</name>
</gene>
<proteinExistence type="inferred from homology"/>